<dbReference type="Pfam" id="PF11852">
    <property type="entry name" value="Pullul_strch_C"/>
    <property type="match status" value="1"/>
</dbReference>
<reference evidence="5 6" key="1">
    <citation type="submission" date="2020-08" db="EMBL/GenBank/DDBJ databases">
        <title>A Genomic Blueprint of the Chicken Gut Microbiome.</title>
        <authorList>
            <person name="Gilroy R."/>
            <person name="Ravi A."/>
            <person name="Getino M."/>
            <person name="Pursley I."/>
            <person name="Horton D.L."/>
            <person name="Alikhan N.-F."/>
            <person name="Baker D."/>
            <person name="Gharbi K."/>
            <person name="Hall N."/>
            <person name="Watson M."/>
            <person name="Adriaenssens E.M."/>
            <person name="Foster-Nyarko E."/>
            <person name="Jarju S."/>
            <person name="Secka A."/>
            <person name="Antonio M."/>
            <person name="Oren A."/>
            <person name="Chaudhuri R."/>
            <person name="La Ragione R.M."/>
            <person name="Hildebrand F."/>
            <person name="Pallen M.J."/>
        </authorList>
    </citation>
    <scope>NUCLEOTIDE SEQUENCE [LARGE SCALE GENOMIC DNA]</scope>
    <source>
        <strain evidence="5 6">Sa2BVA3</strain>
    </source>
</reference>
<dbReference type="Pfam" id="PF17967">
    <property type="entry name" value="Pullulanase_N2"/>
    <property type="match status" value="1"/>
</dbReference>
<dbReference type="CDD" id="cd11341">
    <property type="entry name" value="AmyAc_Pullulanase_LD-like"/>
    <property type="match status" value="1"/>
</dbReference>
<dbReference type="PANTHER" id="PTHR43002">
    <property type="entry name" value="GLYCOGEN DEBRANCHING ENZYME"/>
    <property type="match status" value="1"/>
</dbReference>
<dbReference type="InterPro" id="IPR004193">
    <property type="entry name" value="Glyco_hydro_13_N"/>
</dbReference>
<dbReference type="SMART" id="SM00642">
    <property type="entry name" value="Aamy"/>
    <property type="match status" value="1"/>
</dbReference>
<comment type="similarity">
    <text evidence="1">Belongs to the glycosyl hydrolase 13 family.</text>
</comment>
<dbReference type="SUPFAM" id="SSF51445">
    <property type="entry name" value="(Trans)glycosidases"/>
    <property type="match status" value="1"/>
</dbReference>
<evidence type="ECO:0000313" key="6">
    <source>
        <dbReference type="Proteomes" id="UP000647183"/>
    </source>
</evidence>
<feature type="chain" id="PRO_5046665108" evidence="3">
    <location>
        <begin position="20"/>
        <end position="956"/>
    </location>
</feature>
<evidence type="ECO:0000259" key="4">
    <source>
        <dbReference type="SMART" id="SM00642"/>
    </source>
</evidence>
<dbReference type="Gene3D" id="2.60.40.1180">
    <property type="entry name" value="Golgi alpha-mannosidase II"/>
    <property type="match status" value="1"/>
</dbReference>
<dbReference type="Gene3D" id="2.60.40.10">
    <property type="entry name" value="Immunoglobulins"/>
    <property type="match status" value="1"/>
</dbReference>
<evidence type="ECO:0000256" key="1">
    <source>
        <dbReference type="ARBA" id="ARBA00008061"/>
    </source>
</evidence>
<accession>A0ABR8UGS3</accession>
<evidence type="ECO:0000256" key="2">
    <source>
        <dbReference type="ARBA" id="ARBA00023295"/>
    </source>
</evidence>
<name>A0ABR8UGS3_9GAMM</name>
<dbReference type="CDD" id="cd02860">
    <property type="entry name" value="E_set_Pullulanase"/>
    <property type="match status" value="1"/>
</dbReference>
<dbReference type="InterPro" id="IPR017853">
    <property type="entry name" value="GH"/>
</dbReference>
<dbReference type="InterPro" id="IPR040671">
    <property type="entry name" value="Pullulanase_N2"/>
</dbReference>
<gene>
    <name evidence="5" type="ORF">H9645_04220</name>
</gene>
<keyword evidence="6" id="KW-1185">Reference proteome</keyword>
<evidence type="ECO:0000256" key="3">
    <source>
        <dbReference type="SAM" id="SignalP"/>
    </source>
</evidence>
<keyword evidence="2" id="KW-0378">Hydrolase</keyword>
<keyword evidence="2" id="KW-0326">Glycosidase</keyword>
<dbReference type="Gene3D" id="2.60.40.1130">
    <property type="entry name" value="Rab geranylgeranyltransferase alpha-subunit, insert domain"/>
    <property type="match status" value="1"/>
</dbReference>
<dbReference type="Gene3D" id="3.20.20.80">
    <property type="entry name" value="Glycosidases"/>
    <property type="match status" value="1"/>
</dbReference>
<protein>
    <submittedName>
        <fullName evidence="5">DUF3372 domain-containing protein</fullName>
    </submittedName>
</protein>
<dbReference type="InterPro" id="IPR013780">
    <property type="entry name" value="Glyco_hydro_b"/>
</dbReference>
<dbReference type="SUPFAM" id="SSF81296">
    <property type="entry name" value="E set domains"/>
    <property type="match status" value="2"/>
</dbReference>
<dbReference type="EMBL" id="JACSQJ010000002">
    <property type="protein sequence ID" value="MBD7987226.1"/>
    <property type="molecule type" value="Genomic_DNA"/>
</dbReference>
<feature type="signal peptide" evidence="3">
    <location>
        <begin position="1"/>
        <end position="19"/>
    </location>
</feature>
<organism evidence="5 6">
    <name type="scientific">Luteimonas colneyensis</name>
    <dbReference type="NCBI Taxonomy" id="2762230"/>
    <lineage>
        <taxon>Bacteria</taxon>
        <taxon>Pseudomonadati</taxon>
        <taxon>Pseudomonadota</taxon>
        <taxon>Gammaproteobacteria</taxon>
        <taxon>Lysobacterales</taxon>
        <taxon>Lysobacteraceae</taxon>
        <taxon>Luteimonas</taxon>
    </lineage>
</organism>
<dbReference type="InterPro" id="IPR014756">
    <property type="entry name" value="Ig_E-set"/>
</dbReference>
<feature type="domain" description="Glycosyl hydrolase family 13 catalytic" evidence="4">
    <location>
        <begin position="419"/>
        <end position="818"/>
    </location>
</feature>
<dbReference type="InterPro" id="IPR013783">
    <property type="entry name" value="Ig-like_fold"/>
</dbReference>
<evidence type="ECO:0000313" key="5">
    <source>
        <dbReference type="EMBL" id="MBD7987226.1"/>
    </source>
</evidence>
<dbReference type="Proteomes" id="UP000647183">
    <property type="component" value="Unassembled WGS sequence"/>
</dbReference>
<dbReference type="Pfam" id="PF02922">
    <property type="entry name" value="CBM_48"/>
    <property type="match status" value="1"/>
</dbReference>
<dbReference type="SUPFAM" id="SSF51011">
    <property type="entry name" value="Glycosyl hydrolase domain"/>
    <property type="match status" value="1"/>
</dbReference>
<dbReference type="InterPro" id="IPR024561">
    <property type="entry name" value="Pullul_strch_C"/>
</dbReference>
<comment type="caution">
    <text evidence="5">The sequence shown here is derived from an EMBL/GenBank/DDBJ whole genome shotgun (WGS) entry which is preliminary data.</text>
</comment>
<keyword evidence="3" id="KW-0732">Signal</keyword>
<sequence length="956" mass="101341">MASALATAFASTAPAGFGAAVPPTQDAAIAECNGPAFATTLHAWPGAAPANQGSQGAASADGVASPQPDARAYWLDRSLIAWPGMPAATSGDDAGTRYRLLHSREGQLQALPGQPVTGADEAIVLAPYAASLPSTLAERFRFIGAGPVFALPPADVARLPALLRGQLVLVREDAAGRVLDATALQLPGALDDLYATAGAIDDFGAYPAADATGFRLWAPTAQRVALCLYPDGALDASSIVAMQLDEATGAWSARLPGDLSGQAYRYLVDVFVPGTGVVRNRVTDPYSATLTADSRRSVVVDLDATALKPAGWDDAPRPAPLDAQTDMVIHELHVRDFSRDDPGVDVANRGRYLAFTDPGSAGIRHLRALAEAGLTDVHLLPVFDLATVPETVCVEPTLPDAAPDSDAQQAAVMAVAANDCFNWGYDPFHFNAPEGSFASDAADGAVRVRELRAMVQALHAAGLRVGMDVVYNHTSASGQDPRSVLDRIVPGYYHRLDAHGAVERSTCCDNTATEHMMMAKLMIDSAAHWVRHYRIDSFRFDLMGHQPREAMERLQARVDAAAGRRVQLIGEGWDFGEVAGGARFVQASQRSLGGTGIGTFSDRARDAIRGGGPSDAGGALFVQGWVNGLHYAPSAVTAATGAALEALGEDHDHGRGALLHAADLVRAGLAGTLADYELVDASGATIPLSRLDYKGQPAGYAAQPGEVVNYVENHDNQTLFDINVFKLPADTSAGDRARVQVLALALNAFSQGIAYFHAGIELLRSKSLDRNSYDSGDWFNRLDWSGTDTGFGRGLPPAPDNAGDWALMRPLLADAAIRPEPEQVAFTRDAFRDLLRIRSSSSLFRLRRADEVRARLRFQNVGPAQNPVVVAGHLDGRGYPDAGFAELLYLVNASPEAQVLEIPELAGRAFALHPVHRAADAADPRPRESAAYDAVSGRFIVPPRTALVYVVEAPPR</sequence>
<dbReference type="InterPro" id="IPR006047">
    <property type="entry name" value="GH13_cat_dom"/>
</dbReference>
<proteinExistence type="inferred from homology"/>